<dbReference type="InterPro" id="IPR037962">
    <property type="entry name" value="Neuralized"/>
</dbReference>
<keyword evidence="10" id="KW-0833">Ubl conjugation pathway</keyword>
<accession>A0A8J2RLT0</accession>
<feature type="domain" description="NHR" evidence="16">
    <location>
        <begin position="16"/>
        <end position="169"/>
    </location>
</feature>
<comment type="subcellular location">
    <subcellularLocation>
        <location evidence="2">Cytoplasm</location>
    </subcellularLocation>
</comment>
<feature type="compositionally biased region" description="Low complexity" evidence="14">
    <location>
        <begin position="1"/>
        <end position="13"/>
    </location>
</feature>
<dbReference type="InterPro" id="IPR043136">
    <property type="entry name" value="B30.2/SPRY_sf"/>
</dbReference>
<dbReference type="FunFam" id="3.30.40.10:FF:000056">
    <property type="entry name" value="Putative E3 ubiquitin-protein ligase NEURL1B"/>
    <property type="match status" value="1"/>
</dbReference>
<evidence type="ECO:0000256" key="3">
    <source>
        <dbReference type="ARBA" id="ARBA00004906"/>
    </source>
</evidence>
<evidence type="ECO:0000259" key="16">
    <source>
        <dbReference type="PROSITE" id="PS51065"/>
    </source>
</evidence>
<comment type="catalytic activity">
    <reaction evidence="1">
        <text>S-ubiquitinyl-[E2 ubiquitin-conjugating enzyme]-L-cysteine + [acceptor protein]-L-lysine = [E2 ubiquitin-conjugating enzyme]-L-cysteine + N(6)-ubiquitinyl-[acceptor protein]-L-lysine.</text>
        <dbReference type="EC" id="2.3.2.27"/>
    </reaction>
</comment>
<evidence type="ECO:0000256" key="14">
    <source>
        <dbReference type="SAM" id="MobiDB-lite"/>
    </source>
</evidence>
<dbReference type="InterPro" id="IPR013083">
    <property type="entry name" value="Znf_RING/FYVE/PHD"/>
</dbReference>
<evidence type="ECO:0000313" key="18">
    <source>
        <dbReference type="Proteomes" id="UP000789390"/>
    </source>
</evidence>
<dbReference type="AlphaFoldDB" id="A0A8J2RLT0"/>
<dbReference type="Proteomes" id="UP000789390">
    <property type="component" value="Unassembled WGS sequence"/>
</dbReference>
<sequence length="262" mass="28922">MSSSRVNSDGSVSHPVHQFHDTHGENVRLSADRSTARRVKSFRNGIAFSKLQVRPNEKINLRVTECSTEWRGVLEIGFTSCNPFSLSGVLPKDFNDLRKRPGFWIENLPEKYGDVGTLLSIHVTASGDVRLEVNGQDEGVVLTDVDTRTPLWFMVDIYGKTTAVQFVDPRTSLTNNPMPPTQRSTASLQPIASSSENDGTSISNDSSSECTVCCSRSVDCVLYSCGHMCLCYDCALILHQDGQGLCPICRAPIRDVIRAYRS</sequence>
<feature type="compositionally biased region" description="Basic and acidic residues" evidence="14">
    <location>
        <begin position="18"/>
        <end position="30"/>
    </location>
</feature>
<dbReference type="PROSITE" id="PS50089">
    <property type="entry name" value="ZF_RING_2"/>
    <property type="match status" value="1"/>
</dbReference>
<feature type="region of interest" description="Disordered" evidence="14">
    <location>
        <begin position="1"/>
        <end position="30"/>
    </location>
</feature>
<name>A0A8J2RLT0_9CRUS</name>
<dbReference type="OrthoDB" id="6078042at2759"/>
<evidence type="ECO:0000313" key="17">
    <source>
        <dbReference type="EMBL" id="CAH0103314.1"/>
    </source>
</evidence>
<feature type="domain" description="RING-type" evidence="15">
    <location>
        <begin position="210"/>
        <end position="250"/>
    </location>
</feature>
<evidence type="ECO:0000256" key="9">
    <source>
        <dbReference type="ARBA" id="ARBA00022771"/>
    </source>
</evidence>
<evidence type="ECO:0000256" key="2">
    <source>
        <dbReference type="ARBA" id="ARBA00004496"/>
    </source>
</evidence>
<dbReference type="Gene3D" id="2.60.120.920">
    <property type="match status" value="1"/>
</dbReference>
<feature type="compositionally biased region" description="Polar residues" evidence="14">
    <location>
        <begin position="171"/>
        <end position="208"/>
    </location>
</feature>
<dbReference type="GO" id="GO:0005737">
    <property type="term" value="C:cytoplasm"/>
    <property type="evidence" value="ECO:0007669"/>
    <property type="project" value="UniProtKB-SubCell"/>
</dbReference>
<dbReference type="Pfam" id="PF07177">
    <property type="entry name" value="Neuralized"/>
    <property type="match status" value="1"/>
</dbReference>
<organism evidence="17 18">
    <name type="scientific">Daphnia galeata</name>
    <dbReference type="NCBI Taxonomy" id="27404"/>
    <lineage>
        <taxon>Eukaryota</taxon>
        <taxon>Metazoa</taxon>
        <taxon>Ecdysozoa</taxon>
        <taxon>Arthropoda</taxon>
        <taxon>Crustacea</taxon>
        <taxon>Branchiopoda</taxon>
        <taxon>Diplostraca</taxon>
        <taxon>Cladocera</taxon>
        <taxon>Anomopoda</taxon>
        <taxon>Daphniidae</taxon>
        <taxon>Daphnia</taxon>
    </lineage>
</organism>
<comment type="caution">
    <text evidence="17">The sequence shown here is derived from an EMBL/GenBank/DDBJ whole genome shotgun (WGS) entry which is preliminary data.</text>
</comment>
<evidence type="ECO:0000256" key="13">
    <source>
        <dbReference type="PROSITE-ProRule" id="PRU00175"/>
    </source>
</evidence>
<keyword evidence="11" id="KW-0862">Zinc</keyword>
<evidence type="ECO:0000256" key="4">
    <source>
        <dbReference type="ARBA" id="ARBA00012483"/>
    </source>
</evidence>
<dbReference type="CDD" id="cd16647">
    <property type="entry name" value="mRING-HC-C3HC5_NEU1"/>
    <property type="match status" value="1"/>
</dbReference>
<keyword evidence="9 13" id="KW-0863">Zinc-finger</keyword>
<dbReference type="InterPro" id="IPR006573">
    <property type="entry name" value="NHR_dom"/>
</dbReference>
<protein>
    <recommendedName>
        <fullName evidence="4">RING-type E3 ubiquitin transferase</fullName>
        <ecNumber evidence="4">2.3.2.27</ecNumber>
    </recommendedName>
</protein>
<dbReference type="GO" id="GO:0061630">
    <property type="term" value="F:ubiquitin protein ligase activity"/>
    <property type="evidence" value="ECO:0007669"/>
    <property type="project" value="UniProtKB-EC"/>
</dbReference>
<keyword evidence="8" id="KW-0677">Repeat</keyword>
<evidence type="ECO:0000256" key="5">
    <source>
        <dbReference type="ARBA" id="ARBA00022490"/>
    </source>
</evidence>
<dbReference type="GO" id="GO:0007219">
    <property type="term" value="P:Notch signaling pathway"/>
    <property type="evidence" value="ECO:0007669"/>
    <property type="project" value="UniProtKB-KW"/>
</dbReference>
<dbReference type="InterPro" id="IPR001841">
    <property type="entry name" value="Znf_RING"/>
</dbReference>
<evidence type="ECO:0000256" key="6">
    <source>
        <dbReference type="ARBA" id="ARBA00022679"/>
    </source>
</evidence>
<dbReference type="FunFam" id="2.60.120.920:FF:000005">
    <property type="entry name" value="Putative E3 ubiquitin-protein ligase NEURL1B"/>
    <property type="match status" value="1"/>
</dbReference>
<dbReference type="Pfam" id="PF13920">
    <property type="entry name" value="zf-C3HC4_3"/>
    <property type="match status" value="1"/>
</dbReference>
<dbReference type="EC" id="2.3.2.27" evidence="4"/>
<feature type="region of interest" description="Disordered" evidence="14">
    <location>
        <begin position="170"/>
        <end position="208"/>
    </location>
</feature>
<keyword evidence="6" id="KW-0808">Transferase</keyword>
<keyword evidence="12" id="KW-0914">Notch signaling pathway</keyword>
<dbReference type="PANTHER" id="PTHR12429">
    <property type="entry name" value="NEURALIZED"/>
    <property type="match status" value="1"/>
</dbReference>
<evidence type="ECO:0000256" key="11">
    <source>
        <dbReference type="ARBA" id="ARBA00022833"/>
    </source>
</evidence>
<proteinExistence type="predicted"/>
<reference evidence="17" key="1">
    <citation type="submission" date="2021-11" db="EMBL/GenBank/DDBJ databases">
        <authorList>
            <person name="Schell T."/>
        </authorList>
    </citation>
    <scope>NUCLEOTIDE SEQUENCE</scope>
    <source>
        <strain evidence="17">M5</strain>
    </source>
</reference>
<dbReference type="GO" id="GO:0008270">
    <property type="term" value="F:zinc ion binding"/>
    <property type="evidence" value="ECO:0007669"/>
    <property type="project" value="UniProtKB-KW"/>
</dbReference>
<dbReference type="SMART" id="SM00588">
    <property type="entry name" value="NEUZ"/>
    <property type="match status" value="1"/>
</dbReference>
<comment type="pathway">
    <text evidence="3">Protein modification; protein ubiquitination.</text>
</comment>
<evidence type="ECO:0000256" key="10">
    <source>
        <dbReference type="ARBA" id="ARBA00022786"/>
    </source>
</evidence>
<dbReference type="EMBL" id="CAKKLH010000109">
    <property type="protein sequence ID" value="CAH0103314.1"/>
    <property type="molecule type" value="Genomic_DNA"/>
</dbReference>
<dbReference type="PROSITE" id="PS51065">
    <property type="entry name" value="NHR"/>
    <property type="match status" value="1"/>
</dbReference>
<evidence type="ECO:0000256" key="8">
    <source>
        <dbReference type="ARBA" id="ARBA00022737"/>
    </source>
</evidence>
<dbReference type="SUPFAM" id="SSF57850">
    <property type="entry name" value="RING/U-box"/>
    <property type="match status" value="1"/>
</dbReference>
<keyword evidence="7" id="KW-0479">Metal-binding</keyword>
<dbReference type="Gene3D" id="3.30.40.10">
    <property type="entry name" value="Zinc/RING finger domain, C3HC4 (zinc finger)"/>
    <property type="match status" value="1"/>
</dbReference>
<dbReference type="PANTHER" id="PTHR12429:SF6">
    <property type="entry name" value="PROTEIN NEURALIZED"/>
    <property type="match status" value="1"/>
</dbReference>
<evidence type="ECO:0000256" key="12">
    <source>
        <dbReference type="ARBA" id="ARBA00022976"/>
    </source>
</evidence>
<evidence type="ECO:0000256" key="1">
    <source>
        <dbReference type="ARBA" id="ARBA00000900"/>
    </source>
</evidence>
<evidence type="ECO:0000259" key="15">
    <source>
        <dbReference type="PROSITE" id="PS50089"/>
    </source>
</evidence>
<evidence type="ECO:0000256" key="7">
    <source>
        <dbReference type="ARBA" id="ARBA00022723"/>
    </source>
</evidence>
<keyword evidence="18" id="KW-1185">Reference proteome</keyword>
<keyword evidence="5" id="KW-0963">Cytoplasm</keyword>
<gene>
    <name evidence="17" type="ORF">DGAL_LOCUS5879</name>
</gene>